<keyword evidence="2" id="KW-1185">Reference proteome</keyword>
<evidence type="ECO:0008006" key="3">
    <source>
        <dbReference type="Google" id="ProtNLM"/>
    </source>
</evidence>
<evidence type="ECO:0000313" key="2">
    <source>
        <dbReference type="Proteomes" id="UP000027135"/>
    </source>
</evidence>
<dbReference type="Proteomes" id="UP000027135">
    <property type="component" value="Unassembled WGS sequence"/>
</dbReference>
<evidence type="ECO:0000313" key="1">
    <source>
        <dbReference type="EMBL" id="KDQ96750.1"/>
    </source>
</evidence>
<name>A0A067QHA0_ZOONE</name>
<organism evidence="1 2">
    <name type="scientific">Zootermopsis nevadensis</name>
    <name type="common">Dampwood termite</name>
    <dbReference type="NCBI Taxonomy" id="136037"/>
    <lineage>
        <taxon>Eukaryota</taxon>
        <taxon>Metazoa</taxon>
        <taxon>Ecdysozoa</taxon>
        <taxon>Arthropoda</taxon>
        <taxon>Hexapoda</taxon>
        <taxon>Insecta</taxon>
        <taxon>Pterygota</taxon>
        <taxon>Neoptera</taxon>
        <taxon>Polyneoptera</taxon>
        <taxon>Dictyoptera</taxon>
        <taxon>Blattodea</taxon>
        <taxon>Blattoidea</taxon>
        <taxon>Termitoidae</taxon>
        <taxon>Termopsidae</taxon>
        <taxon>Zootermopsis</taxon>
    </lineage>
</organism>
<dbReference type="AlphaFoldDB" id="A0A067QHA0"/>
<dbReference type="CDD" id="cd00063">
    <property type="entry name" value="FN3"/>
    <property type="match status" value="1"/>
</dbReference>
<dbReference type="EMBL" id="KK853691">
    <property type="protein sequence ID" value="KDQ96750.1"/>
    <property type="molecule type" value="Genomic_DNA"/>
</dbReference>
<dbReference type="STRING" id="136037.A0A067QHA0"/>
<proteinExistence type="predicted"/>
<reference evidence="1 2" key="1">
    <citation type="journal article" date="2014" name="Nat. Commun.">
        <title>Molecular traces of alternative social organization in a termite genome.</title>
        <authorList>
            <person name="Terrapon N."/>
            <person name="Li C."/>
            <person name="Robertson H.M."/>
            <person name="Ji L."/>
            <person name="Meng X."/>
            <person name="Booth W."/>
            <person name="Chen Z."/>
            <person name="Childers C.P."/>
            <person name="Glastad K.M."/>
            <person name="Gokhale K."/>
            <person name="Gowin J."/>
            <person name="Gronenberg W."/>
            <person name="Hermansen R.A."/>
            <person name="Hu H."/>
            <person name="Hunt B.G."/>
            <person name="Huylmans A.K."/>
            <person name="Khalil S.M."/>
            <person name="Mitchell R.D."/>
            <person name="Munoz-Torres M.C."/>
            <person name="Mustard J.A."/>
            <person name="Pan H."/>
            <person name="Reese J.T."/>
            <person name="Scharf M.E."/>
            <person name="Sun F."/>
            <person name="Vogel H."/>
            <person name="Xiao J."/>
            <person name="Yang W."/>
            <person name="Yang Z."/>
            <person name="Yang Z."/>
            <person name="Zhou J."/>
            <person name="Zhu J."/>
            <person name="Brent C.S."/>
            <person name="Elsik C.G."/>
            <person name="Goodisman M.A."/>
            <person name="Liberles D.A."/>
            <person name="Roe R.M."/>
            <person name="Vargo E.L."/>
            <person name="Vilcinskas A."/>
            <person name="Wang J."/>
            <person name="Bornberg-Bauer E."/>
            <person name="Korb J."/>
            <person name="Zhang G."/>
            <person name="Liebig J."/>
        </authorList>
    </citation>
    <scope>NUCLEOTIDE SEQUENCE [LARGE SCALE GENOMIC DNA]</scope>
    <source>
        <tissue evidence="1">Whole organism</tissue>
    </source>
</reference>
<protein>
    <recommendedName>
        <fullName evidence="3">Fibronectin type-III domain-containing protein</fullName>
    </recommendedName>
</protein>
<gene>
    <name evidence="1" type="ORF">L798_05920</name>
</gene>
<accession>A0A067QHA0</accession>
<dbReference type="InParanoid" id="A0A067QHA0"/>
<sequence length="149" mass="16511">MNYSYEVKDLQPSSEYEVSVRGMTVEPGEPAVIKSVKTSLVLPDIGSKFKLVEDYTASTTLQVVIPRADRFLTKNSSYFVVVTSDKEEVKKMEMVDLILKRENVKNDERSWIAAGIIMATVTFTTATSLNMPSIVINISSGVDAIPVQK</sequence>
<dbReference type="InterPro" id="IPR003961">
    <property type="entry name" value="FN3_dom"/>
</dbReference>